<keyword evidence="2" id="KW-0347">Helicase</keyword>
<gene>
    <name evidence="2" type="ORF">OBRU01_17712</name>
</gene>
<reference evidence="2 3" key="1">
    <citation type="journal article" date="2015" name="Genome Biol. Evol.">
        <title>The genome of winter moth (Operophtera brumata) provides a genomic perspective on sexual dimorphism and phenology.</title>
        <authorList>
            <person name="Derks M.F."/>
            <person name="Smit S."/>
            <person name="Salis L."/>
            <person name="Schijlen E."/>
            <person name="Bossers A."/>
            <person name="Mateman C."/>
            <person name="Pijl A.S."/>
            <person name="de Ridder D."/>
            <person name="Groenen M.A."/>
            <person name="Visser M.E."/>
            <person name="Megens H.J."/>
        </authorList>
    </citation>
    <scope>NUCLEOTIDE SEQUENCE [LARGE SCALE GENOMIC DNA]</scope>
    <source>
        <strain evidence="2">WM2013NL</strain>
        <tissue evidence="2">Head and thorax</tissue>
    </source>
</reference>
<dbReference type="AlphaFoldDB" id="A0A0L7L0X9"/>
<dbReference type="Gene3D" id="1.10.150.80">
    <property type="entry name" value="HRDC domain"/>
    <property type="match status" value="1"/>
</dbReference>
<evidence type="ECO:0000313" key="3">
    <source>
        <dbReference type="Proteomes" id="UP000037510"/>
    </source>
</evidence>
<keyword evidence="2" id="KW-0067">ATP-binding</keyword>
<proteinExistence type="predicted"/>
<accession>A0A0L7L0X9</accession>
<dbReference type="InterPro" id="IPR044876">
    <property type="entry name" value="HRDC_dom_sf"/>
</dbReference>
<keyword evidence="2" id="KW-0547">Nucleotide-binding</keyword>
<dbReference type="GO" id="GO:0003676">
    <property type="term" value="F:nucleic acid binding"/>
    <property type="evidence" value="ECO:0007669"/>
    <property type="project" value="InterPro"/>
</dbReference>
<dbReference type="STRING" id="104452.A0A0L7L0X9"/>
<dbReference type="InterPro" id="IPR010997">
    <property type="entry name" value="HRDC-like_sf"/>
</dbReference>
<dbReference type="SUPFAM" id="SSF47819">
    <property type="entry name" value="HRDC-like"/>
    <property type="match status" value="1"/>
</dbReference>
<dbReference type="GO" id="GO:0000166">
    <property type="term" value="F:nucleotide binding"/>
    <property type="evidence" value="ECO:0007669"/>
    <property type="project" value="InterPro"/>
</dbReference>
<dbReference type="Proteomes" id="UP000037510">
    <property type="component" value="Unassembled WGS sequence"/>
</dbReference>
<dbReference type="InterPro" id="IPR002121">
    <property type="entry name" value="HRDC_dom"/>
</dbReference>
<name>A0A0L7L0X9_OPEBR</name>
<keyword evidence="2" id="KW-0378">Hydrolase</keyword>
<evidence type="ECO:0000259" key="1">
    <source>
        <dbReference type="Pfam" id="PF00570"/>
    </source>
</evidence>
<comment type="caution">
    <text evidence="2">The sequence shown here is derived from an EMBL/GenBank/DDBJ whole genome shotgun (WGS) entry which is preliminary data.</text>
</comment>
<dbReference type="EMBL" id="JTDY01003835">
    <property type="protein sequence ID" value="KOB68934.1"/>
    <property type="molecule type" value="Genomic_DNA"/>
</dbReference>
<protein>
    <submittedName>
        <fullName evidence="2">ATP-dependent DNA helicase hus2</fullName>
    </submittedName>
</protein>
<evidence type="ECO:0000313" key="2">
    <source>
        <dbReference type="EMBL" id="KOB68934.1"/>
    </source>
</evidence>
<sequence length="213" mass="23322">MLSEQLVVHNDIANAYLVLGPQVDKLMNGDLRIVFPMKDKKASLQSAPVTAAQPADTPINALIKRIEEREMGSARGASLAAVLPVAALKAMAARLPETMLDMLAMPHVTRANYDKYGAELLKITSGYAVEKMGLLMQYQDELEEETVQEKQDFREDSGSEMEICRPQAGQHAGAARQQCAQHAARSLQPLQAKPAVITTPSRFGPRKLLIETI</sequence>
<dbReference type="Pfam" id="PF00570">
    <property type="entry name" value="HRDC"/>
    <property type="match status" value="1"/>
</dbReference>
<organism evidence="2 3">
    <name type="scientific">Operophtera brumata</name>
    <name type="common">Winter moth</name>
    <name type="synonym">Phalaena brumata</name>
    <dbReference type="NCBI Taxonomy" id="104452"/>
    <lineage>
        <taxon>Eukaryota</taxon>
        <taxon>Metazoa</taxon>
        <taxon>Ecdysozoa</taxon>
        <taxon>Arthropoda</taxon>
        <taxon>Hexapoda</taxon>
        <taxon>Insecta</taxon>
        <taxon>Pterygota</taxon>
        <taxon>Neoptera</taxon>
        <taxon>Endopterygota</taxon>
        <taxon>Lepidoptera</taxon>
        <taxon>Glossata</taxon>
        <taxon>Ditrysia</taxon>
        <taxon>Geometroidea</taxon>
        <taxon>Geometridae</taxon>
        <taxon>Larentiinae</taxon>
        <taxon>Operophtera</taxon>
    </lineage>
</organism>
<keyword evidence="3" id="KW-1185">Reference proteome</keyword>
<feature type="domain" description="HRDC" evidence="1">
    <location>
        <begin position="73"/>
        <end position="123"/>
    </location>
</feature>
<dbReference type="GO" id="GO:0004386">
    <property type="term" value="F:helicase activity"/>
    <property type="evidence" value="ECO:0007669"/>
    <property type="project" value="UniProtKB-KW"/>
</dbReference>